<dbReference type="RefSeq" id="WP_394332748.1">
    <property type="nucleotide sequence ID" value="NZ_FQTV01000003.1"/>
</dbReference>
<evidence type="ECO:0000256" key="2">
    <source>
        <dbReference type="RuleBase" id="RU361185"/>
    </source>
</evidence>
<dbReference type="STRING" id="1297750.SAMN05444405_103174"/>
<feature type="domain" description="Glycoside hydrolase family 31 TIM barrel" evidence="4">
    <location>
        <begin position="332"/>
        <end position="634"/>
    </location>
</feature>
<dbReference type="PANTHER" id="PTHR22762:SF144">
    <property type="entry name" value="ALPHA-XYLOSIDASE"/>
    <property type="match status" value="1"/>
</dbReference>
<keyword evidence="2 7" id="KW-0378">Hydrolase</keyword>
<dbReference type="Gene3D" id="3.20.20.80">
    <property type="entry name" value="Glycosidases"/>
    <property type="match status" value="1"/>
</dbReference>
<evidence type="ECO:0000256" key="1">
    <source>
        <dbReference type="ARBA" id="ARBA00007806"/>
    </source>
</evidence>
<dbReference type="GO" id="GO:0005975">
    <property type="term" value="P:carbohydrate metabolic process"/>
    <property type="evidence" value="ECO:0007669"/>
    <property type="project" value="InterPro"/>
</dbReference>
<dbReference type="Gene3D" id="2.60.40.1180">
    <property type="entry name" value="Golgi alpha-mannosidase II"/>
    <property type="match status" value="1"/>
</dbReference>
<evidence type="ECO:0000259" key="5">
    <source>
        <dbReference type="Pfam" id="PF13802"/>
    </source>
</evidence>
<dbReference type="Proteomes" id="UP000184509">
    <property type="component" value="Unassembled WGS sequence"/>
</dbReference>
<evidence type="ECO:0000259" key="6">
    <source>
        <dbReference type="Pfam" id="PF21365"/>
    </source>
</evidence>
<evidence type="ECO:0000256" key="3">
    <source>
        <dbReference type="SAM" id="SignalP"/>
    </source>
</evidence>
<dbReference type="SUPFAM" id="SSF74650">
    <property type="entry name" value="Galactose mutarotase-like"/>
    <property type="match status" value="1"/>
</dbReference>
<gene>
    <name evidence="7" type="ORF">SAMN05444405_103174</name>
</gene>
<evidence type="ECO:0000313" key="8">
    <source>
        <dbReference type="Proteomes" id="UP000184509"/>
    </source>
</evidence>
<comment type="similarity">
    <text evidence="1 2">Belongs to the glycosyl hydrolase 31 family.</text>
</comment>
<dbReference type="EMBL" id="FQTV01000003">
    <property type="protein sequence ID" value="SHE84825.1"/>
    <property type="molecule type" value="Genomic_DNA"/>
</dbReference>
<dbReference type="Pfam" id="PF01055">
    <property type="entry name" value="Glyco_hydro_31_2nd"/>
    <property type="match status" value="1"/>
</dbReference>
<reference evidence="7 8" key="1">
    <citation type="submission" date="2016-11" db="EMBL/GenBank/DDBJ databases">
        <authorList>
            <person name="Jaros S."/>
            <person name="Januszkiewicz K."/>
            <person name="Wedrychowicz H."/>
        </authorList>
    </citation>
    <scope>NUCLEOTIDE SEQUENCE [LARGE SCALE GENOMIC DNA]</scope>
    <source>
        <strain evidence="7 8">DSM 26991</strain>
    </source>
</reference>
<dbReference type="InterPro" id="IPR048395">
    <property type="entry name" value="Glyco_hydro_31_C"/>
</dbReference>
<proteinExistence type="inferred from homology"/>
<dbReference type="InterPro" id="IPR011013">
    <property type="entry name" value="Gal_mutarotase_sf_dom"/>
</dbReference>
<dbReference type="PANTHER" id="PTHR22762">
    <property type="entry name" value="ALPHA-GLUCOSIDASE"/>
    <property type="match status" value="1"/>
</dbReference>
<dbReference type="InterPro" id="IPR000322">
    <property type="entry name" value="Glyco_hydro_31_TIM"/>
</dbReference>
<feature type="chain" id="PRO_5012002247" evidence="3">
    <location>
        <begin position="25"/>
        <end position="800"/>
    </location>
</feature>
<dbReference type="CDD" id="cd06593">
    <property type="entry name" value="GH31_xylosidase_YicI"/>
    <property type="match status" value="1"/>
</dbReference>
<dbReference type="GO" id="GO:0030246">
    <property type="term" value="F:carbohydrate binding"/>
    <property type="evidence" value="ECO:0007669"/>
    <property type="project" value="InterPro"/>
</dbReference>
<accession>A0A1M4WUF1</accession>
<dbReference type="GO" id="GO:0004553">
    <property type="term" value="F:hydrolase activity, hydrolyzing O-glycosyl compounds"/>
    <property type="evidence" value="ECO:0007669"/>
    <property type="project" value="InterPro"/>
</dbReference>
<dbReference type="Pfam" id="PF13802">
    <property type="entry name" value="Gal_mutarotas_2"/>
    <property type="match status" value="1"/>
</dbReference>
<dbReference type="Gene3D" id="2.60.40.1760">
    <property type="entry name" value="glycosyl hydrolase (family 31)"/>
    <property type="match status" value="1"/>
</dbReference>
<protein>
    <submittedName>
        <fullName evidence="7">Alpha-D-xyloside xylohydrolase</fullName>
    </submittedName>
</protein>
<dbReference type="Pfam" id="PF21365">
    <property type="entry name" value="Glyco_hydro_31_3rd"/>
    <property type="match status" value="1"/>
</dbReference>
<dbReference type="CDD" id="cd14752">
    <property type="entry name" value="GH31_N"/>
    <property type="match status" value="1"/>
</dbReference>
<dbReference type="InterPro" id="IPR017853">
    <property type="entry name" value="GH"/>
</dbReference>
<keyword evidence="8" id="KW-1185">Reference proteome</keyword>
<dbReference type="InterPro" id="IPR025887">
    <property type="entry name" value="Glyco_hydro_31_N_dom"/>
</dbReference>
<dbReference type="AlphaFoldDB" id="A0A1M4WUF1"/>
<dbReference type="SUPFAM" id="SSF51445">
    <property type="entry name" value="(Trans)glycosidases"/>
    <property type="match status" value="1"/>
</dbReference>
<keyword evidence="3" id="KW-0732">Signal</keyword>
<evidence type="ECO:0000313" key="7">
    <source>
        <dbReference type="EMBL" id="SHE84825.1"/>
    </source>
</evidence>
<organism evidence="7 8">
    <name type="scientific">Bacteroides luti</name>
    <dbReference type="NCBI Taxonomy" id="1297750"/>
    <lineage>
        <taxon>Bacteria</taxon>
        <taxon>Pseudomonadati</taxon>
        <taxon>Bacteroidota</taxon>
        <taxon>Bacteroidia</taxon>
        <taxon>Bacteroidales</taxon>
        <taxon>Bacteroidaceae</taxon>
        <taxon>Bacteroides</taxon>
    </lineage>
</organism>
<keyword evidence="2" id="KW-0326">Glycosidase</keyword>
<feature type="domain" description="Glycoside hydrolase family 31 N-terminal" evidence="5">
    <location>
        <begin position="112"/>
        <end position="290"/>
    </location>
</feature>
<sequence length="800" mass="90371">MKKYMSVGLIALFFMLLSSPVSVAQLHINGGSSYLMNQAKDVSTDFGDFTNIFFFADKLSNFDPVSASGKIEWKRNTLYTRQAFNTNAVLPQNLRMLDFPETAYDNNPQLKFSVEFVTPRTLRIRMLTTPVEQKEAESVMLVKTPGKDNSWKYSAVKGGHLYKSIYGSILIEENPWRIILKDAAGKQLTDTWRWKDNDSTQVKNLPFNFIKRGSDNSRSINPVFTLSPGEKIVGCGESFTSLNKVGQKVNLFVTDPQGPETDQMYKPIPFFMSNRGYGMFMHTSAPVTCDFGATYTGINKLFMADEALDLFVFFGEPKDILDEYTSLTGKSPMPPLWSFGTWMSRITYFSEAEGYDVAKNLRKYKIPADVIHFDTGWFETDWQCDYQFAPSRFSNPEKMIKDLREDGFHISLWQLTYFTPKNKYFSEIVDKGMNVKNANGGMPYEDAVLDFSNPQTVAWYQDKLAGLLKMGVGAIKVDFGEAAPLNGFYASGKGGLYEHNLYPLRYNKTVADVTSKVNNEHIIWARSAWAGSQRYPIHWGGDAANTDIGMQGTLRGGLSLGLSGFSFWSHDIGGFVQKSPEELYRRWLPFGFLTSHSRAHGAPPKEPWLYNESFTKAFRESAEMKYILMPYVYAQAKNCTEKGLPMVRALFVEFPDDPGAWLVEDQYMFGNDIMVAPLMENGSQRNVYLPSGKWIDYQSGKIYQSGWNKISVGHIPAVILVRDGSVIPHIALAQSTDKMDWSKLELSVYSSDAKQAKGLLCIPADNLLKEVILTNEGSKWLVKDNPYQGKIKLTVNSIIK</sequence>
<feature type="signal peptide" evidence="3">
    <location>
        <begin position="1"/>
        <end position="24"/>
    </location>
</feature>
<dbReference type="InterPro" id="IPR013780">
    <property type="entry name" value="Glyco_hydro_b"/>
</dbReference>
<dbReference type="SUPFAM" id="SSF51011">
    <property type="entry name" value="Glycosyl hydrolase domain"/>
    <property type="match status" value="1"/>
</dbReference>
<evidence type="ECO:0000259" key="4">
    <source>
        <dbReference type="Pfam" id="PF01055"/>
    </source>
</evidence>
<name>A0A1M4WUF1_9BACE</name>
<feature type="domain" description="Glycosyl hydrolase family 31 C-terminal" evidence="6">
    <location>
        <begin position="643"/>
        <end position="727"/>
    </location>
</feature>